<dbReference type="Proteomes" id="UP000003185">
    <property type="component" value="Unassembled WGS sequence"/>
</dbReference>
<comment type="caution">
    <text evidence="1">The sequence shown here is derived from an EMBL/GenBank/DDBJ whole genome shotgun (WGS) entry which is preliminary data.</text>
</comment>
<organism evidence="1 2">
    <name type="scientific">Haemophilus influenzae (strain NTHi 3655)</name>
    <dbReference type="NCBI Taxonomy" id="375177"/>
    <lineage>
        <taxon>Bacteria</taxon>
        <taxon>Pseudomonadati</taxon>
        <taxon>Pseudomonadota</taxon>
        <taxon>Gammaproteobacteria</taxon>
        <taxon>Pasteurellales</taxon>
        <taxon>Pasteurellaceae</taxon>
        <taxon>Haemophilus</taxon>
    </lineage>
</organism>
<gene>
    <name evidence="1" type="ORF">CGSHi3655_08659</name>
</gene>
<evidence type="ECO:0000313" key="2">
    <source>
        <dbReference type="Proteomes" id="UP000003185"/>
    </source>
</evidence>
<sequence>GPLPLDREILAALRHGELSGGCSFFKGFWVVSELSQAGQNIPLCPAEGKAFVDRDRISLKDDKIIYVPGSVNILFNKLPNLVQKFFFIDSEHLNVLRLFFSEFFCGFPGSAVFGGVSESIFLGGRR</sequence>
<dbReference type="RefSeq" id="WP_005658955.1">
    <property type="nucleotide sequence ID" value="NZ_AAZF01000018.1"/>
</dbReference>
<name>A0A0H3PB18_HAEI3</name>
<dbReference type="AlphaFoldDB" id="A0A0H3PB18"/>
<reference evidence="1 2" key="1">
    <citation type="journal article" date="2007" name="Genome Biol.">
        <title>Characterization and modeling of the Haemophilus influenzae core and supragenomes based on the complete genomic sequences of Rd and 12 clinical nontypeable strains.</title>
        <authorList>
            <person name="Hogg J.S."/>
            <person name="Hu F.Z."/>
            <person name="Janto B."/>
            <person name="Boissy R."/>
            <person name="Hayes J."/>
            <person name="Keefe R."/>
            <person name="Post J.C."/>
            <person name="Ehrlich G.D."/>
        </authorList>
    </citation>
    <scope>NUCLEOTIDE SEQUENCE [LARGE SCALE GENOMIC DNA]</scope>
    <source>
        <strain evidence="2">NTHi 3655</strain>
    </source>
</reference>
<evidence type="ECO:0000313" key="1">
    <source>
        <dbReference type="EMBL" id="EDJ91999.1"/>
    </source>
</evidence>
<protein>
    <submittedName>
        <fullName evidence="1">Uncharacterized protein</fullName>
    </submittedName>
</protein>
<feature type="non-terminal residue" evidence="1">
    <location>
        <position position="1"/>
    </location>
</feature>
<proteinExistence type="predicted"/>
<accession>A0A0H3PB18</accession>
<dbReference type="EMBL" id="AAZF01000018">
    <property type="protein sequence ID" value="EDJ91999.1"/>
    <property type="molecule type" value="Genomic_DNA"/>
</dbReference>